<dbReference type="PANTHER" id="PTHR43261:SF1">
    <property type="entry name" value="RIBOSOME-RELEASING FACTOR 2, MITOCHONDRIAL"/>
    <property type="match status" value="1"/>
</dbReference>
<dbReference type="EMBL" id="CP000910">
    <property type="protein sequence ID" value="ABY23607.1"/>
    <property type="molecule type" value="Genomic_DNA"/>
</dbReference>
<evidence type="ECO:0000259" key="4">
    <source>
        <dbReference type="PROSITE" id="PS51722"/>
    </source>
</evidence>
<keyword evidence="2" id="KW-0648">Protein biosynthesis</keyword>
<dbReference type="GO" id="GO:0003924">
    <property type="term" value="F:GTPase activity"/>
    <property type="evidence" value="ECO:0007669"/>
    <property type="project" value="InterPro"/>
</dbReference>
<dbReference type="STRING" id="288705.RSal33209_1874"/>
<evidence type="ECO:0000313" key="6">
    <source>
        <dbReference type="Proteomes" id="UP000002007"/>
    </source>
</evidence>
<reference evidence="6" key="1">
    <citation type="journal article" date="2008" name="J. Bacteriol.">
        <title>Genome sequence of the fish pathogen Renibacterium salmoninarum suggests reductive evolution away from an environmental Arthrobacter ancestor.</title>
        <authorList>
            <person name="Wiens G.D."/>
            <person name="Rockey D.D."/>
            <person name="Wu Z."/>
            <person name="Chang J."/>
            <person name="Levy R."/>
            <person name="Crane S."/>
            <person name="Chen D.S."/>
            <person name="Capri G.R."/>
            <person name="Burnett J.R."/>
            <person name="Sudheesh P.S."/>
            <person name="Schipma M.J."/>
            <person name="Burd H."/>
            <person name="Bhattacharyya A."/>
            <person name="Rhodes L.D."/>
            <person name="Kaul R."/>
            <person name="Strom M.S."/>
        </authorList>
    </citation>
    <scope>NUCLEOTIDE SEQUENCE [LARGE SCALE GENOMIC DNA]</scope>
    <source>
        <strain evidence="6">ATCC 33209 / DSM 20767 / JCM 11484 / NBRC 15589 / NCIMB 2235</strain>
    </source>
</reference>
<name>A9WQQ0_RENSM</name>
<dbReference type="AlphaFoldDB" id="A9WQQ0"/>
<dbReference type="Proteomes" id="UP000002007">
    <property type="component" value="Chromosome"/>
</dbReference>
<dbReference type="SUPFAM" id="SSF50447">
    <property type="entry name" value="Translation proteins"/>
    <property type="match status" value="1"/>
</dbReference>
<dbReference type="PRINTS" id="PR00315">
    <property type="entry name" value="ELONGATNFCT"/>
</dbReference>
<dbReference type="GO" id="GO:0005525">
    <property type="term" value="F:GTP binding"/>
    <property type="evidence" value="ECO:0007669"/>
    <property type="project" value="UniProtKB-KW"/>
</dbReference>
<keyword evidence="1" id="KW-0547">Nucleotide-binding</keyword>
<dbReference type="PROSITE" id="PS51722">
    <property type="entry name" value="G_TR_2"/>
    <property type="match status" value="1"/>
</dbReference>
<evidence type="ECO:0000256" key="2">
    <source>
        <dbReference type="ARBA" id="ARBA00022917"/>
    </source>
</evidence>
<dbReference type="Gene3D" id="3.40.50.300">
    <property type="entry name" value="P-loop containing nucleotide triphosphate hydrolases"/>
    <property type="match status" value="1"/>
</dbReference>
<dbReference type="InterPro" id="IPR027417">
    <property type="entry name" value="P-loop_NTPase"/>
</dbReference>
<keyword evidence="3" id="KW-0342">GTP-binding</keyword>
<sequence>MCMPTLNLGILAHVDAGKTTLTEQLLFKAGVSDHLGRVDNGDTHTDDDDIERRRGITIRSAIASFIHRGVRINVIDTPGHADFVAEVERAVSVLDAAVLVLSAVEGLQAQSRVLLSVLTERRIPCLIFINKIDRSGARDAQLIEELRARVDGVLPVMNYVSGLSAKGASICSWSAHSEGPENLLAELAETDEQALEAYLAGPKNVERSSTDRMETWLGSASRSGLAHPVFFGSALAGVGVGEFMDALTWLLPAAEPNQAAPLHGTVFKVARDQSGRRSAYLCLDAGSVQAQDTVEVFRRVDAADCEPFRERLSRVQVIDHGTELLDGKAAAGRIALVSSRTGLLIGDQLGSRSEEITMPQIERPGLEAVVRPGLATQKRRLHEALLQLTDEDPLVGARLDPGEGESVVNLYGQIQQEVI</sequence>
<dbReference type="SUPFAM" id="SSF52540">
    <property type="entry name" value="P-loop containing nucleoside triphosphate hydrolases"/>
    <property type="match status" value="1"/>
</dbReference>
<dbReference type="InterPro" id="IPR009000">
    <property type="entry name" value="Transl_B-barrel_sf"/>
</dbReference>
<dbReference type="GO" id="GO:0032790">
    <property type="term" value="P:ribosome disassembly"/>
    <property type="evidence" value="ECO:0007669"/>
    <property type="project" value="TreeGrafter"/>
</dbReference>
<dbReference type="PRINTS" id="PR01037">
    <property type="entry name" value="TCRTETOQM"/>
</dbReference>
<accession>A9WQQ0</accession>
<dbReference type="Gene3D" id="2.40.30.10">
    <property type="entry name" value="Translation factors"/>
    <property type="match status" value="1"/>
</dbReference>
<proteinExistence type="predicted"/>
<dbReference type="NCBIfam" id="TIGR00231">
    <property type="entry name" value="small_GTP"/>
    <property type="match status" value="1"/>
</dbReference>
<feature type="domain" description="Tr-type G" evidence="4">
    <location>
        <begin position="3"/>
        <end position="257"/>
    </location>
</feature>
<evidence type="ECO:0000313" key="5">
    <source>
        <dbReference type="EMBL" id="ABY23607.1"/>
    </source>
</evidence>
<dbReference type="eggNOG" id="COG0480">
    <property type="taxonomic scope" value="Bacteria"/>
</dbReference>
<keyword evidence="6" id="KW-1185">Reference proteome</keyword>
<dbReference type="HOGENOM" id="CLU_002794_13_0_11"/>
<dbReference type="PANTHER" id="PTHR43261">
    <property type="entry name" value="TRANSLATION ELONGATION FACTOR G-RELATED"/>
    <property type="match status" value="1"/>
</dbReference>
<organism evidence="5 6">
    <name type="scientific">Renibacterium salmoninarum (strain ATCC 33209 / DSM 20767 / JCM 11484 / NBRC 15589 / NCIMB 2235)</name>
    <dbReference type="NCBI Taxonomy" id="288705"/>
    <lineage>
        <taxon>Bacteria</taxon>
        <taxon>Bacillati</taxon>
        <taxon>Actinomycetota</taxon>
        <taxon>Actinomycetes</taxon>
        <taxon>Micrococcales</taxon>
        <taxon>Micrococcaceae</taxon>
        <taxon>Renibacterium</taxon>
    </lineage>
</organism>
<dbReference type="InterPro" id="IPR000795">
    <property type="entry name" value="T_Tr_GTP-bd_dom"/>
</dbReference>
<evidence type="ECO:0000256" key="3">
    <source>
        <dbReference type="ARBA" id="ARBA00023134"/>
    </source>
</evidence>
<dbReference type="Pfam" id="PF00009">
    <property type="entry name" value="GTP_EFTU"/>
    <property type="match status" value="1"/>
</dbReference>
<dbReference type="InterPro" id="IPR005225">
    <property type="entry name" value="Small_GTP-bd"/>
</dbReference>
<gene>
    <name evidence="5" type="primary">tetP.2</name>
    <name evidence="5" type="ordered locus">RSal33209_1874</name>
</gene>
<evidence type="ECO:0000256" key="1">
    <source>
        <dbReference type="ARBA" id="ARBA00022741"/>
    </source>
</evidence>
<protein>
    <submittedName>
        <fullName evidence="5">Tetracycline resistance protein</fullName>
    </submittedName>
</protein>
<dbReference type="KEGG" id="rsa:RSal33209_1874"/>